<evidence type="ECO:0000256" key="2">
    <source>
        <dbReference type="ARBA" id="ARBA00004210"/>
    </source>
</evidence>
<dbReference type="InterPro" id="IPR029428">
    <property type="entry name" value="MCRIP"/>
</dbReference>
<proteinExistence type="inferred from homology"/>
<reference evidence="7" key="1">
    <citation type="submission" date="2020-11" db="EMBL/GenBank/DDBJ databases">
        <title>Gallus gallus (Chicken) genome, bGalGal1, GRCg7b, maternal haplotype autosomes + Z &amp; W.</title>
        <authorList>
            <person name="Warren W."/>
            <person name="Formenti G."/>
            <person name="Fedrigo O."/>
            <person name="Haase B."/>
            <person name="Mountcastle J."/>
            <person name="Balacco J."/>
            <person name="Tracey A."/>
            <person name="Schneider V."/>
            <person name="Okimoto R."/>
            <person name="Cheng H."/>
            <person name="Hawken R."/>
            <person name="Howe K."/>
            <person name="Jarvis E.D."/>
        </authorList>
    </citation>
    <scope>NUCLEOTIDE SEQUENCE [LARGE SCALE GENOMIC DNA]</scope>
    <source>
        <strain evidence="7">Broiler</strain>
    </source>
</reference>
<dbReference type="GO" id="GO:0044877">
    <property type="term" value="F:protein-containing complex binding"/>
    <property type="evidence" value="ECO:0007669"/>
    <property type="project" value="Ensembl"/>
</dbReference>
<reference evidence="7" key="2">
    <citation type="submission" date="2025-08" db="UniProtKB">
        <authorList>
            <consortium name="Ensembl"/>
        </authorList>
    </citation>
    <scope>IDENTIFICATION</scope>
    <source>
        <strain evidence="7">broiler</strain>
    </source>
</reference>
<dbReference type="AlphaFoldDB" id="A0A8V0Z853"/>
<reference evidence="7" key="3">
    <citation type="submission" date="2025-09" db="UniProtKB">
        <authorList>
            <consortium name="Ensembl"/>
        </authorList>
    </citation>
    <scope>IDENTIFICATION</scope>
    <source>
        <strain evidence="7">broiler</strain>
    </source>
</reference>
<dbReference type="GO" id="GO:0009081">
    <property type="term" value="P:branched-chain amino acid metabolic process"/>
    <property type="evidence" value="ECO:0007669"/>
    <property type="project" value="Ensembl"/>
</dbReference>
<evidence type="ECO:0000256" key="6">
    <source>
        <dbReference type="SAM" id="MobiDB-lite"/>
    </source>
</evidence>
<dbReference type="Proteomes" id="UP000000539">
    <property type="component" value="Chromosome 14"/>
</dbReference>
<comment type="subcellular location">
    <subcellularLocation>
        <location evidence="2">Cytoplasm</location>
        <location evidence="2">Stress granule</location>
    </subcellularLocation>
    <subcellularLocation>
        <location evidence="1">Nucleus</location>
    </subcellularLocation>
</comment>
<keyword evidence="8" id="KW-1185">Reference proteome</keyword>
<dbReference type="Ensembl" id="ENSGALT00010045503.1">
    <property type="protein sequence ID" value="ENSGALP00010027147.1"/>
    <property type="gene ID" value="ENSGALG00010018843.1"/>
</dbReference>
<dbReference type="GO" id="GO:0106106">
    <property type="term" value="P:cold-induced thermogenesis"/>
    <property type="evidence" value="ECO:0007669"/>
    <property type="project" value="Ensembl"/>
</dbReference>
<dbReference type="GO" id="GO:0009409">
    <property type="term" value="P:response to cold"/>
    <property type="evidence" value="ECO:0007669"/>
    <property type="project" value="Ensembl"/>
</dbReference>
<dbReference type="OrthoDB" id="9983138at2759"/>
<name>A0A8V0Z853_CHICK</name>
<organism evidence="7 8">
    <name type="scientific">Gallus gallus</name>
    <name type="common">Chicken</name>
    <dbReference type="NCBI Taxonomy" id="9031"/>
    <lineage>
        <taxon>Eukaryota</taxon>
        <taxon>Metazoa</taxon>
        <taxon>Chordata</taxon>
        <taxon>Craniata</taxon>
        <taxon>Vertebrata</taxon>
        <taxon>Euteleostomi</taxon>
        <taxon>Archelosauria</taxon>
        <taxon>Archosauria</taxon>
        <taxon>Dinosauria</taxon>
        <taxon>Saurischia</taxon>
        <taxon>Theropoda</taxon>
        <taxon>Coelurosauria</taxon>
        <taxon>Aves</taxon>
        <taxon>Neognathae</taxon>
        <taxon>Galloanserae</taxon>
        <taxon>Galliformes</taxon>
        <taxon>Phasianidae</taxon>
        <taxon>Phasianinae</taxon>
        <taxon>Gallus</taxon>
    </lineage>
</organism>
<dbReference type="GO" id="GO:0005829">
    <property type="term" value="C:cytosol"/>
    <property type="evidence" value="ECO:0007669"/>
    <property type="project" value="Ensembl"/>
</dbReference>
<sequence length="194" mass="20765">GRGRAAGPARPVKGPARGTGCTRPAGAAGPCRAVPEGPHDVHADARPQQAGHAAPHRSHAAAGGEQGGRAAGPAAARSLAPRQVSPAPRRDLGESPAQKLIFNRVNGKRPQVLLPHTSVPEESYTAAHEENVRFVYEAWQEVEQQLDGGQRGESARGPVQYVEKTPNPRLKHFVPIDLEEWWAQQFLAKIENCS</sequence>
<evidence type="ECO:0000256" key="1">
    <source>
        <dbReference type="ARBA" id="ARBA00004123"/>
    </source>
</evidence>
<dbReference type="GeneTree" id="ENSGT00940000160332"/>
<evidence type="ECO:0000313" key="8">
    <source>
        <dbReference type="Proteomes" id="UP000000539"/>
    </source>
</evidence>
<dbReference type="Pfam" id="PF14799">
    <property type="entry name" value="FAM195"/>
    <property type="match status" value="1"/>
</dbReference>
<protein>
    <submittedName>
        <fullName evidence="7">MAPK regulated corepressor interacting protein 2</fullName>
    </submittedName>
</protein>
<dbReference type="GO" id="GO:0003723">
    <property type="term" value="F:RNA binding"/>
    <property type="evidence" value="ECO:0007669"/>
    <property type="project" value="Ensembl"/>
</dbReference>
<evidence type="ECO:0000256" key="4">
    <source>
        <dbReference type="ARBA" id="ARBA00022490"/>
    </source>
</evidence>
<gene>
    <name evidence="7" type="primary">MCRIP2</name>
</gene>
<keyword evidence="5" id="KW-0539">Nucleus</keyword>
<dbReference type="GO" id="GO:0010494">
    <property type="term" value="C:cytoplasmic stress granule"/>
    <property type="evidence" value="ECO:0007669"/>
    <property type="project" value="UniProtKB-SubCell"/>
</dbReference>
<dbReference type="GO" id="GO:0006631">
    <property type="term" value="P:fatty acid metabolic process"/>
    <property type="evidence" value="ECO:0007669"/>
    <property type="project" value="Ensembl"/>
</dbReference>
<evidence type="ECO:0000256" key="5">
    <source>
        <dbReference type="ARBA" id="ARBA00023242"/>
    </source>
</evidence>
<feature type="region of interest" description="Disordered" evidence="6">
    <location>
        <begin position="1"/>
        <end position="97"/>
    </location>
</feature>
<accession>A0A8V0Z853</accession>
<comment type="similarity">
    <text evidence="3">Belongs to the MCRIP family.</text>
</comment>
<dbReference type="GO" id="GO:0005634">
    <property type="term" value="C:nucleus"/>
    <property type="evidence" value="ECO:0007669"/>
    <property type="project" value="UniProtKB-SubCell"/>
</dbReference>
<keyword evidence="4" id="KW-0963">Cytoplasm</keyword>
<evidence type="ECO:0000256" key="3">
    <source>
        <dbReference type="ARBA" id="ARBA00010821"/>
    </source>
</evidence>
<dbReference type="GO" id="GO:0010467">
    <property type="term" value="P:gene expression"/>
    <property type="evidence" value="ECO:0007669"/>
    <property type="project" value="Ensembl"/>
</dbReference>
<evidence type="ECO:0000313" key="7">
    <source>
        <dbReference type="Ensembl" id="ENSGALP00010027147.1"/>
    </source>
</evidence>